<dbReference type="Proteomes" id="UP001489897">
    <property type="component" value="Unassembled WGS sequence"/>
</dbReference>
<protein>
    <submittedName>
        <fullName evidence="5">AraC family transcriptional regulator</fullName>
    </submittedName>
</protein>
<dbReference type="RefSeq" id="WP_342945559.1">
    <property type="nucleotide sequence ID" value="NZ_JAYMRV010000001.1"/>
</dbReference>
<evidence type="ECO:0000256" key="2">
    <source>
        <dbReference type="ARBA" id="ARBA00023125"/>
    </source>
</evidence>
<dbReference type="EMBL" id="JAYMRV010000001">
    <property type="protein sequence ID" value="MEM5419711.1"/>
    <property type="molecule type" value="Genomic_DNA"/>
</dbReference>
<evidence type="ECO:0000256" key="3">
    <source>
        <dbReference type="ARBA" id="ARBA00023163"/>
    </source>
</evidence>
<keyword evidence="3" id="KW-0804">Transcription</keyword>
<feature type="domain" description="HTH araC/xylS-type" evidence="4">
    <location>
        <begin position="214"/>
        <end position="313"/>
    </location>
</feature>
<dbReference type="PANTHER" id="PTHR46796:SF14">
    <property type="entry name" value="TRANSCRIPTIONAL REGULATORY PROTEIN"/>
    <property type="match status" value="1"/>
</dbReference>
<dbReference type="Gene3D" id="1.10.10.60">
    <property type="entry name" value="Homeodomain-like"/>
    <property type="match status" value="2"/>
</dbReference>
<dbReference type="PANTHER" id="PTHR46796">
    <property type="entry name" value="HTH-TYPE TRANSCRIPTIONAL ACTIVATOR RHAS-RELATED"/>
    <property type="match status" value="1"/>
</dbReference>
<evidence type="ECO:0000313" key="5">
    <source>
        <dbReference type="EMBL" id="MEM5419711.1"/>
    </source>
</evidence>
<dbReference type="InterPro" id="IPR009057">
    <property type="entry name" value="Homeodomain-like_sf"/>
</dbReference>
<dbReference type="InterPro" id="IPR018060">
    <property type="entry name" value="HTH_AraC"/>
</dbReference>
<keyword evidence="2" id="KW-0238">DNA-binding</keyword>
<evidence type="ECO:0000256" key="1">
    <source>
        <dbReference type="ARBA" id="ARBA00023015"/>
    </source>
</evidence>
<proteinExistence type="predicted"/>
<dbReference type="InterPro" id="IPR018062">
    <property type="entry name" value="HTH_AraC-typ_CS"/>
</dbReference>
<dbReference type="SUPFAM" id="SSF46689">
    <property type="entry name" value="Homeodomain-like"/>
    <property type="match status" value="2"/>
</dbReference>
<dbReference type="SMART" id="SM00342">
    <property type="entry name" value="HTH_ARAC"/>
    <property type="match status" value="1"/>
</dbReference>
<evidence type="ECO:0000259" key="4">
    <source>
        <dbReference type="PROSITE" id="PS01124"/>
    </source>
</evidence>
<comment type="caution">
    <text evidence="5">The sequence shown here is derived from an EMBL/GenBank/DDBJ whole genome shotgun (WGS) entry which is preliminary data.</text>
</comment>
<gene>
    <name evidence="5" type="ORF">VSR73_01305</name>
</gene>
<keyword evidence="6" id="KW-1185">Reference proteome</keyword>
<sequence>MPTSREVAVQGLAVSLQRALAQREREGRAASGRAPTARPLAAGAGWSVDDVVCTLGPGDRPYEERHTSACLAVVAAGVFGYRSGNARALMTPGALMLGETGACFECGHRHAAGDRCLSFHYDPGWLDEQAAAAGLAPGARRWRAARVPPVRALAPLVAHACADALAQERDHATGVVAWGEIALELALATLRVVASGKEAATPATPGAAAAARVVATLRLIDETPDDAHTLASLASASGVSEFYFLRTFSAVAGVTPHQYLLRARLRAAALRLAADDEAKIVDVALASGFNDLSNFNAAFRAEFGASPRAWRVAQRERHLAQTSWPNAAQAAARA</sequence>
<reference evidence="5 6" key="1">
    <citation type="submission" date="2024-01" db="EMBL/GenBank/DDBJ databases">
        <title>The diversity of rhizobia nodulating Mimosa spp. in eleven states of Brazil covering several biomes is determined by host plant, location, and edaphic factors.</title>
        <authorList>
            <person name="Rouws L."/>
            <person name="Barauna A."/>
            <person name="Beukes C."/>
            <person name="De Faria S.M."/>
            <person name="Gross E."/>
            <person name="Dos Reis Junior F.B."/>
            <person name="Simon M."/>
            <person name="Maluk M."/>
            <person name="Odee D.W."/>
            <person name="Kenicer G."/>
            <person name="Young J.P.W."/>
            <person name="Reis V.M."/>
            <person name="Zilli J."/>
            <person name="James E.K."/>
        </authorList>
    </citation>
    <scope>NUCLEOTIDE SEQUENCE [LARGE SCALE GENOMIC DNA]</scope>
    <source>
        <strain evidence="5 6">JPY167</strain>
    </source>
</reference>
<organism evidence="5 6">
    <name type="scientific">Paraburkholderia ferrariae</name>
    <dbReference type="NCBI Taxonomy" id="386056"/>
    <lineage>
        <taxon>Bacteria</taxon>
        <taxon>Pseudomonadati</taxon>
        <taxon>Pseudomonadota</taxon>
        <taxon>Betaproteobacteria</taxon>
        <taxon>Burkholderiales</taxon>
        <taxon>Burkholderiaceae</taxon>
        <taxon>Paraburkholderia</taxon>
    </lineage>
</organism>
<dbReference type="InterPro" id="IPR050204">
    <property type="entry name" value="AraC_XylS_family_regulators"/>
</dbReference>
<dbReference type="PROSITE" id="PS01124">
    <property type="entry name" value="HTH_ARAC_FAMILY_2"/>
    <property type="match status" value="1"/>
</dbReference>
<dbReference type="PROSITE" id="PS00041">
    <property type="entry name" value="HTH_ARAC_FAMILY_1"/>
    <property type="match status" value="1"/>
</dbReference>
<name>A0ABU9RI34_9BURK</name>
<dbReference type="Pfam" id="PF12833">
    <property type="entry name" value="HTH_18"/>
    <property type="match status" value="1"/>
</dbReference>
<keyword evidence="1" id="KW-0805">Transcription regulation</keyword>
<accession>A0ABU9RI34</accession>
<evidence type="ECO:0000313" key="6">
    <source>
        <dbReference type="Proteomes" id="UP001489897"/>
    </source>
</evidence>